<dbReference type="InterPro" id="IPR036390">
    <property type="entry name" value="WH_DNA-bd_sf"/>
</dbReference>
<name>A0A1H8PD67_9EURY</name>
<evidence type="ECO:0000313" key="3">
    <source>
        <dbReference type="Proteomes" id="UP000198775"/>
    </source>
</evidence>
<dbReference type="EMBL" id="FOCX01000012">
    <property type="protein sequence ID" value="SEO39588.1"/>
    <property type="molecule type" value="Genomic_DNA"/>
</dbReference>
<dbReference type="SUPFAM" id="SSF46785">
    <property type="entry name" value="Winged helix' DNA-binding domain"/>
    <property type="match status" value="1"/>
</dbReference>
<dbReference type="AlphaFoldDB" id="A0A1H8PD67"/>
<dbReference type="Gene3D" id="1.10.10.10">
    <property type="entry name" value="Winged helix-like DNA-binding domain superfamily/Winged helix DNA-binding domain"/>
    <property type="match status" value="1"/>
</dbReference>
<feature type="region of interest" description="Disordered" evidence="1">
    <location>
        <begin position="12"/>
        <end position="41"/>
    </location>
</feature>
<proteinExistence type="predicted"/>
<organism evidence="2 3">
    <name type="scientific">Halorientalis persicus</name>
    <dbReference type="NCBI Taxonomy" id="1367881"/>
    <lineage>
        <taxon>Archaea</taxon>
        <taxon>Methanobacteriati</taxon>
        <taxon>Methanobacteriota</taxon>
        <taxon>Stenosarchaea group</taxon>
        <taxon>Halobacteria</taxon>
        <taxon>Halobacteriales</taxon>
        <taxon>Haloarculaceae</taxon>
        <taxon>Halorientalis</taxon>
    </lineage>
</organism>
<dbReference type="Proteomes" id="UP000198775">
    <property type="component" value="Unassembled WGS sequence"/>
</dbReference>
<reference evidence="3" key="1">
    <citation type="submission" date="2016-10" db="EMBL/GenBank/DDBJ databases">
        <authorList>
            <person name="Varghese N."/>
            <person name="Submissions S."/>
        </authorList>
    </citation>
    <scope>NUCLEOTIDE SEQUENCE [LARGE SCALE GENOMIC DNA]</scope>
    <source>
        <strain evidence="3">IBRC-M 10043</strain>
    </source>
</reference>
<protein>
    <submittedName>
        <fullName evidence="2">Uncharacterized protein</fullName>
    </submittedName>
</protein>
<dbReference type="InterPro" id="IPR036388">
    <property type="entry name" value="WH-like_DNA-bd_sf"/>
</dbReference>
<dbReference type="Pfam" id="PF25212">
    <property type="entry name" value="HVO_A0114"/>
    <property type="match status" value="1"/>
</dbReference>
<accession>A0A1H8PD67</accession>
<evidence type="ECO:0000256" key="1">
    <source>
        <dbReference type="SAM" id="MobiDB-lite"/>
    </source>
</evidence>
<gene>
    <name evidence="2" type="ORF">SAMN05216388_10125</name>
</gene>
<sequence length="158" mass="17779">MAIQLYTEWVHTGPGRSMHNESHHTDDESETPPAVGTPDDLPSGVTLDPEAADIAPQLRLRNELSESLTDSEFGDAVILPLEAAQELTKDHLHEIITHLRTHEVQSVSQLADDLDVNRGNMSRYLETLLEYDVIDLTQSGKAKRPQLKYDHILFEPLY</sequence>
<evidence type="ECO:0000313" key="2">
    <source>
        <dbReference type="EMBL" id="SEO39588.1"/>
    </source>
</evidence>
<keyword evidence="3" id="KW-1185">Reference proteome</keyword>